<keyword evidence="3" id="KW-1185">Reference proteome</keyword>
<feature type="transmembrane region" description="Helical" evidence="1">
    <location>
        <begin position="126"/>
        <end position="146"/>
    </location>
</feature>
<evidence type="ECO:0008006" key="4">
    <source>
        <dbReference type="Google" id="ProtNLM"/>
    </source>
</evidence>
<protein>
    <recommendedName>
        <fullName evidence="4">Transmembrane protein</fullName>
    </recommendedName>
</protein>
<keyword evidence="1" id="KW-1133">Transmembrane helix</keyword>
<reference evidence="2 3" key="1">
    <citation type="submission" date="2019-02" db="EMBL/GenBank/DDBJ databases">
        <title>Deep-cultivation of Planctomycetes and their phenomic and genomic characterization uncovers novel biology.</title>
        <authorList>
            <person name="Wiegand S."/>
            <person name="Jogler M."/>
            <person name="Boedeker C."/>
            <person name="Pinto D."/>
            <person name="Vollmers J."/>
            <person name="Rivas-Marin E."/>
            <person name="Kohn T."/>
            <person name="Peeters S.H."/>
            <person name="Heuer A."/>
            <person name="Rast P."/>
            <person name="Oberbeckmann S."/>
            <person name="Bunk B."/>
            <person name="Jeske O."/>
            <person name="Meyerdierks A."/>
            <person name="Storesund J.E."/>
            <person name="Kallscheuer N."/>
            <person name="Luecker S."/>
            <person name="Lage O.M."/>
            <person name="Pohl T."/>
            <person name="Merkel B.J."/>
            <person name="Hornburger P."/>
            <person name="Mueller R.-W."/>
            <person name="Bruemmer F."/>
            <person name="Labrenz M."/>
            <person name="Spormann A.M."/>
            <person name="Op Den Camp H."/>
            <person name="Overmann J."/>
            <person name="Amann R."/>
            <person name="Jetten M.S.M."/>
            <person name="Mascher T."/>
            <person name="Medema M.H."/>
            <person name="Devos D.P."/>
            <person name="Kaster A.-K."/>
            <person name="Ovreas L."/>
            <person name="Rohde M."/>
            <person name="Galperin M.Y."/>
            <person name="Jogler C."/>
        </authorList>
    </citation>
    <scope>NUCLEOTIDE SEQUENCE [LARGE SCALE GENOMIC DNA]</scope>
    <source>
        <strain evidence="2 3">Pla100</strain>
    </source>
</reference>
<keyword evidence="1" id="KW-0812">Transmembrane</keyword>
<dbReference type="EMBL" id="SJPM01000015">
    <property type="protein sequence ID" value="TWT91488.1"/>
    <property type="molecule type" value="Genomic_DNA"/>
</dbReference>
<comment type="caution">
    <text evidence="2">The sequence shown here is derived from an EMBL/GenBank/DDBJ whole genome shotgun (WGS) entry which is preliminary data.</text>
</comment>
<organism evidence="2 3">
    <name type="scientific">Neorhodopirellula pilleata</name>
    <dbReference type="NCBI Taxonomy" id="2714738"/>
    <lineage>
        <taxon>Bacteria</taxon>
        <taxon>Pseudomonadati</taxon>
        <taxon>Planctomycetota</taxon>
        <taxon>Planctomycetia</taxon>
        <taxon>Pirellulales</taxon>
        <taxon>Pirellulaceae</taxon>
        <taxon>Neorhodopirellula</taxon>
    </lineage>
</organism>
<evidence type="ECO:0000256" key="1">
    <source>
        <dbReference type="SAM" id="Phobius"/>
    </source>
</evidence>
<dbReference type="Proteomes" id="UP000316213">
    <property type="component" value="Unassembled WGS sequence"/>
</dbReference>
<keyword evidence="1" id="KW-0472">Membrane</keyword>
<gene>
    <name evidence="2" type="ORF">Pla100_53390</name>
</gene>
<sequence>MIVPEYWAEAKDRFTNEQVDGKKGSRIIRRFGWSNDSQAAAQTHAESRVAEAIDRLRSGESVLIREPKVAYNGADGLPIREEVIERLEVGTPHEIVLTRNAYGSICLNTPNVLFADVDAPEPNSCLIYLASFLILFIGLFIAAFRWQIENAFWMVLFAAMVGSAIVGSLVHHAMSWYRGSPKQHARKRIETFARSHPDWSIRLYETPNGWRALVTHQTFDPRSDDVRGFFEDIGTDPVYARMCFNQNCFRARVTPKPWRTNMSTPSRLAGGVWPVAPERINERREWVRRYDRARAGYSSCRYVATLGRGGGTDTRTLPIDRSSPIAAVQRIHDDWSDAFGGKPIA</sequence>
<evidence type="ECO:0000313" key="2">
    <source>
        <dbReference type="EMBL" id="TWT91488.1"/>
    </source>
</evidence>
<name>A0A5C5ZWT4_9BACT</name>
<evidence type="ECO:0000313" key="3">
    <source>
        <dbReference type="Proteomes" id="UP000316213"/>
    </source>
</evidence>
<dbReference type="RefSeq" id="WP_146581374.1">
    <property type="nucleotide sequence ID" value="NZ_SJPM01000015.1"/>
</dbReference>
<dbReference type="AlphaFoldDB" id="A0A5C5ZWT4"/>
<proteinExistence type="predicted"/>
<feature type="transmembrane region" description="Helical" evidence="1">
    <location>
        <begin position="152"/>
        <end position="177"/>
    </location>
</feature>
<accession>A0A5C5ZWT4</accession>
<dbReference type="OrthoDB" id="877274at2"/>